<gene>
    <name evidence="4" type="ORF">BJ958_004129</name>
</gene>
<dbReference type="GO" id="GO:0005576">
    <property type="term" value="C:extracellular region"/>
    <property type="evidence" value="ECO:0007669"/>
    <property type="project" value="TreeGrafter"/>
</dbReference>
<reference evidence="4 5" key="1">
    <citation type="submission" date="2020-07" db="EMBL/GenBank/DDBJ databases">
        <title>Sequencing the genomes of 1000 actinobacteria strains.</title>
        <authorList>
            <person name="Klenk H.-P."/>
        </authorList>
    </citation>
    <scope>NUCLEOTIDE SEQUENCE [LARGE SCALE GENOMIC DNA]</scope>
    <source>
        <strain evidence="4 5">DSM 19082</strain>
    </source>
</reference>
<comment type="caution">
    <text evidence="4">The sequence shown here is derived from an EMBL/GenBank/DDBJ whole genome shotgun (WGS) entry which is preliminary data.</text>
</comment>
<accession>A0A852RC76</accession>
<name>A0A852RC76_9ACTN</name>
<dbReference type="AlphaFoldDB" id="A0A852RC76"/>
<proteinExistence type="predicted"/>
<dbReference type="InterPro" id="IPR005693">
    <property type="entry name" value="Mce"/>
</dbReference>
<keyword evidence="5" id="KW-1185">Reference proteome</keyword>
<protein>
    <submittedName>
        <fullName evidence="4">Phospholipid/cholesterol/gamma-HCH transport system substrate-binding protein</fullName>
    </submittedName>
</protein>
<evidence type="ECO:0000259" key="3">
    <source>
        <dbReference type="Pfam" id="PF02470"/>
    </source>
</evidence>
<evidence type="ECO:0000256" key="1">
    <source>
        <dbReference type="SAM" id="MobiDB-lite"/>
    </source>
</evidence>
<dbReference type="EMBL" id="JACCBF010000001">
    <property type="protein sequence ID" value="NYD32583.1"/>
    <property type="molecule type" value="Genomic_DNA"/>
</dbReference>
<dbReference type="InterPro" id="IPR003399">
    <property type="entry name" value="Mce/MlaD"/>
</dbReference>
<dbReference type="InterPro" id="IPR052336">
    <property type="entry name" value="MlaD_Phospholipid_Transporter"/>
</dbReference>
<feature type="region of interest" description="Disordered" evidence="1">
    <location>
        <begin position="347"/>
        <end position="388"/>
    </location>
</feature>
<sequence length="402" mass="42063">MTRLSRALVPAALVAGLLFTGCDIQPNDNTLPGQVAVRDDGYTVEVHFDQIENLVPNSTVQKDNVVIGTVGEIRAEGWEAVVDLHLLDDVRLPADAVFSIGQKTLLGAQYVEVSVPAGSTGTRPTDARLADGAVVPVAQTGTYPATEQVLGAVALLLNNGGLSQISTITGELSTALRDRVPDTRGLVRHTDELLAVLDANRSEIVRALESLDSLSAGLRKDQEQIATAIDRITPGLKVLDQERNRLVKAVTRTSRTGARANEVIHASETALLANLDALGPILTNLGQASESLPESLKIALTIPFPVMTTRNALRGDYANLFATLDLRDQSLLGSWLGLIGVPRTTPADAAAPETPAVPEAPVPASGTPAPSEQATPGDTPAPVAPTEPVPACGLLKKILGGC</sequence>
<evidence type="ECO:0000256" key="2">
    <source>
        <dbReference type="SAM" id="SignalP"/>
    </source>
</evidence>
<dbReference type="NCBIfam" id="TIGR00996">
    <property type="entry name" value="Mtu_fam_mce"/>
    <property type="match status" value="1"/>
</dbReference>
<organism evidence="4 5">
    <name type="scientific">Nocardioides kongjuensis</name>
    <dbReference type="NCBI Taxonomy" id="349522"/>
    <lineage>
        <taxon>Bacteria</taxon>
        <taxon>Bacillati</taxon>
        <taxon>Actinomycetota</taxon>
        <taxon>Actinomycetes</taxon>
        <taxon>Propionibacteriales</taxon>
        <taxon>Nocardioidaceae</taxon>
        <taxon>Nocardioides</taxon>
    </lineage>
</organism>
<dbReference type="RefSeq" id="WP_179728738.1">
    <property type="nucleotide sequence ID" value="NZ_BAABEF010000001.1"/>
</dbReference>
<feature type="compositionally biased region" description="Low complexity" evidence="1">
    <location>
        <begin position="347"/>
        <end position="364"/>
    </location>
</feature>
<dbReference type="PANTHER" id="PTHR33371">
    <property type="entry name" value="INTERMEMBRANE PHOSPHOLIPID TRANSPORT SYSTEM BINDING PROTEIN MLAD-RELATED"/>
    <property type="match status" value="1"/>
</dbReference>
<dbReference type="PROSITE" id="PS51257">
    <property type="entry name" value="PROKAR_LIPOPROTEIN"/>
    <property type="match status" value="1"/>
</dbReference>
<evidence type="ECO:0000313" key="5">
    <source>
        <dbReference type="Proteomes" id="UP000582231"/>
    </source>
</evidence>
<keyword evidence="2" id="KW-0732">Signal</keyword>
<feature type="chain" id="PRO_5039402402" evidence="2">
    <location>
        <begin position="21"/>
        <end position="402"/>
    </location>
</feature>
<feature type="signal peptide" evidence="2">
    <location>
        <begin position="1"/>
        <end position="20"/>
    </location>
</feature>
<evidence type="ECO:0000313" key="4">
    <source>
        <dbReference type="EMBL" id="NYD32583.1"/>
    </source>
</evidence>
<dbReference type="PANTHER" id="PTHR33371:SF15">
    <property type="entry name" value="LIPOPROTEIN LPRN"/>
    <property type="match status" value="1"/>
</dbReference>
<feature type="domain" description="Mce/MlaD" evidence="3">
    <location>
        <begin position="40"/>
        <end position="114"/>
    </location>
</feature>
<dbReference type="Proteomes" id="UP000582231">
    <property type="component" value="Unassembled WGS sequence"/>
</dbReference>
<dbReference type="Pfam" id="PF02470">
    <property type="entry name" value="MlaD"/>
    <property type="match status" value="1"/>
</dbReference>